<dbReference type="GO" id="GO:0006357">
    <property type="term" value="P:regulation of transcription by RNA polymerase II"/>
    <property type="evidence" value="ECO:0007669"/>
    <property type="project" value="TreeGrafter"/>
</dbReference>
<feature type="domain" description="C2H2-type" evidence="8">
    <location>
        <begin position="322"/>
        <end position="342"/>
    </location>
</feature>
<dbReference type="Gene3D" id="3.40.1800.20">
    <property type="match status" value="1"/>
</dbReference>
<evidence type="ECO:0000256" key="6">
    <source>
        <dbReference type="ARBA" id="ARBA00023242"/>
    </source>
</evidence>
<dbReference type="Proteomes" id="UP001153620">
    <property type="component" value="Chromosome 4"/>
</dbReference>
<keyword evidence="5" id="KW-0862">Zinc</keyword>
<dbReference type="GO" id="GO:0005634">
    <property type="term" value="C:nucleus"/>
    <property type="evidence" value="ECO:0007669"/>
    <property type="project" value="UniProtKB-SubCell"/>
</dbReference>
<dbReference type="AlphaFoldDB" id="A0A9N9WXQ8"/>
<keyword evidence="2" id="KW-0479">Metal-binding</keyword>
<feature type="compositionally biased region" description="Polar residues" evidence="7">
    <location>
        <begin position="254"/>
        <end position="265"/>
    </location>
</feature>
<sequence>MQEMTSCLLCVESIECDSFEISVEIAKSFTIKTAIEEYFRCSTAILKSKLKFICRLCYENIENFHNFTTKVNQIYKNDLSTTGCCPEDTQNINNDPDSCDDSFIDDLIEYDEDESLDFGNNERLSEDIDCYKGIDSLETSNHDTTKSVPENLNDSISRQSRNNILLSKSSTLSLENLQNSPVRVILPKNFIKISQSNFKILDAQNHQKEYIQHEFPVPTNNISVPSQPLTNQKSRISFKNQEMKVYNDFKLDNANESAHPSNSNLKVDPKNHPRPHNLPKNLKITRQKIHKCEICIKNFKTSAILKSHIQKLHSDTQNTSICKECGKAYTNKYILKTHMKKHIIETDRNYECYICKKSSKNLPHLLNHFKYKHDPAYITSSVCHICSKTVTRLDIHLRQMHSSDSIKRVKCEICGHFMKKSSLNGHMASHRETGYSCEACGKYLKNRNSLLCHMKRVHTAGKYKCEHCDKAFHQESRMMDHIACQHTGVFLHKCRIADCEKKFRNAGRRRMHERRMHPADYEKKFKASYLRENLEIQ</sequence>
<name>A0A9N9WXQ8_9DIPT</name>
<reference evidence="9" key="1">
    <citation type="submission" date="2022-01" db="EMBL/GenBank/DDBJ databases">
        <authorList>
            <person name="King R."/>
        </authorList>
    </citation>
    <scope>NUCLEOTIDE SEQUENCE</scope>
</reference>
<dbReference type="PROSITE" id="PS00028">
    <property type="entry name" value="ZINC_FINGER_C2H2_1"/>
    <property type="match status" value="5"/>
</dbReference>
<evidence type="ECO:0000256" key="1">
    <source>
        <dbReference type="ARBA" id="ARBA00004123"/>
    </source>
</evidence>
<feature type="domain" description="C2H2-type" evidence="8">
    <location>
        <begin position="292"/>
        <end position="313"/>
    </location>
</feature>
<keyword evidence="6" id="KW-0539">Nucleus</keyword>
<dbReference type="GO" id="GO:0000978">
    <property type="term" value="F:RNA polymerase II cis-regulatory region sequence-specific DNA binding"/>
    <property type="evidence" value="ECO:0007669"/>
    <property type="project" value="TreeGrafter"/>
</dbReference>
<gene>
    <name evidence="9" type="ORF">CHIRRI_LOCUS12990</name>
</gene>
<dbReference type="InterPro" id="IPR036236">
    <property type="entry name" value="Znf_C2H2_sf"/>
</dbReference>
<dbReference type="GO" id="GO:0003700">
    <property type="term" value="F:DNA-binding transcription factor activity"/>
    <property type="evidence" value="ECO:0007669"/>
    <property type="project" value="TreeGrafter"/>
</dbReference>
<evidence type="ECO:0000259" key="8">
    <source>
        <dbReference type="PROSITE" id="PS00028"/>
    </source>
</evidence>
<keyword evidence="3" id="KW-0677">Repeat</keyword>
<dbReference type="EMBL" id="OU895880">
    <property type="protein sequence ID" value="CAG9810173.1"/>
    <property type="molecule type" value="Genomic_DNA"/>
</dbReference>
<feature type="domain" description="C2H2-type" evidence="8">
    <location>
        <begin position="465"/>
        <end position="486"/>
    </location>
</feature>
<evidence type="ECO:0000313" key="9">
    <source>
        <dbReference type="EMBL" id="CAG9810173.1"/>
    </source>
</evidence>
<keyword evidence="10" id="KW-1185">Reference proteome</keyword>
<dbReference type="InterPro" id="IPR013087">
    <property type="entry name" value="Znf_C2H2_type"/>
</dbReference>
<evidence type="ECO:0000256" key="7">
    <source>
        <dbReference type="SAM" id="MobiDB-lite"/>
    </source>
</evidence>
<protein>
    <recommendedName>
        <fullName evidence="8">C2H2-type domain-containing protein</fullName>
    </recommendedName>
</protein>
<dbReference type="PANTHER" id="PTHR24390:SF244">
    <property type="entry name" value="LD33778P-RELATED"/>
    <property type="match status" value="1"/>
</dbReference>
<reference evidence="9" key="2">
    <citation type="submission" date="2022-10" db="EMBL/GenBank/DDBJ databases">
        <authorList>
            <consortium name="ENA_rothamsted_submissions"/>
            <consortium name="culmorum"/>
            <person name="King R."/>
        </authorList>
    </citation>
    <scope>NUCLEOTIDE SEQUENCE</scope>
</reference>
<evidence type="ECO:0000313" key="10">
    <source>
        <dbReference type="Proteomes" id="UP001153620"/>
    </source>
</evidence>
<dbReference type="Gene3D" id="3.30.160.60">
    <property type="entry name" value="Classic Zinc Finger"/>
    <property type="match status" value="3"/>
</dbReference>
<keyword evidence="4" id="KW-0863">Zinc-finger</keyword>
<proteinExistence type="predicted"/>
<feature type="domain" description="C2H2-type" evidence="8">
    <location>
        <begin position="494"/>
        <end position="517"/>
    </location>
</feature>
<evidence type="ECO:0000256" key="2">
    <source>
        <dbReference type="ARBA" id="ARBA00022723"/>
    </source>
</evidence>
<evidence type="ECO:0000256" key="5">
    <source>
        <dbReference type="ARBA" id="ARBA00022833"/>
    </source>
</evidence>
<dbReference type="InterPro" id="IPR012934">
    <property type="entry name" value="Znf_AD"/>
</dbReference>
<dbReference type="SMART" id="SM00868">
    <property type="entry name" value="zf-AD"/>
    <property type="match status" value="2"/>
</dbReference>
<organism evidence="9 10">
    <name type="scientific">Chironomus riparius</name>
    <dbReference type="NCBI Taxonomy" id="315576"/>
    <lineage>
        <taxon>Eukaryota</taxon>
        <taxon>Metazoa</taxon>
        <taxon>Ecdysozoa</taxon>
        <taxon>Arthropoda</taxon>
        <taxon>Hexapoda</taxon>
        <taxon>Insecta</taxon>
        <taxon>Pterygota</taxon>
        <taxon>Neoptera</taxon>
        <taxon>Endopterygota</taxon>
        <taxon>Diptera</taxon>
        <taxon>Nematocera</taxon>
        <taxon>Chironomoidea</taxon>
        <taxon>Chironomidae</taxon>
        <taxon>Chironominae</taxon>
        <taxon>Chironomus</taxon>
    </lineage>
</organism>
<evidence type="ECO:0000256" key="3">
    <source>
        <dbReference type="ARBA" id="ARBA00022737"/>
    </source>
</evidence>
<feature type="domain" description="C2H2-type" evidence="8">
    <location>
        <begin position="437"/>
        <end position="458"/>
    </location>
</feature>
<dbReference type="OrthoDB" id="7755954at2759"/>
<feature type="region of interest" description="Disordered" evidence="7">
    <location>
        <begin position="253"/>
        <end position="279"/>
    </location>
</feature>
<dbReference type="SUPFAM" id="SSF57667">
    <property type="entry name" value="beta-beta-alpha zinc fingers"/>
    <property type="match status" value="3"/>
</dbReference>
<accession>A0A9N9WXQ8</accession>
<comment type="subcellular location">
    <subcellularLocation>
        <location evidence="1">Nucleus</location>
    </subcellularLocation>
</comment>
<dbReference type="SMART" id="SM00355">
    <property type="entry name" value="ZnF_C2H2"/>
    <property type="match status" value="8"/>
</dbReference>
<dbReference type="GO" id="GO:0008270">
    <property type="term" value="F:zinc ion binding"/>
    <property type="evidence" value="ECO:0007669"/>
    <property type="project" value="UniProtKB-KW"/>
</dbReference>
<dbReference type="FunFam" id="3.30.160.60:FF:000446">
    <property type="entry name" value="Zinc finger protein"/>
    <property type="match status" value="1"/>
</dbReference>
<dbReference type="Pfam" id="PF00096">
    <property type="entry name" value="zf-C2H2"/>
    <property type="match status" value="1"/>
</dbReference>
<evidence type="ECO:0000256" key="4">
    <source>
        <dbReference type="ARBA" id="ARBA00022771"/>
    </source>
</evidence>
<dbReference type="PANTHER" id="PTHR24390">
    <property type="entry name" value="ZINC FINGER PROTEIN"/>
    <property type="match status" value="1"/>
</dbReference>